<dbReference type="Proteomes" id="UP001281147">
    <property type="component" value="Unassembled WGS sequence"/>
</dbReference>
<accession>A0ACC3NXL6</accession>
<gene>
    <name evidence="1" type="ORF">LTR37_001477</name>
</gene>
<protein>
    <submittedName>
        <fullName evidence="1">Uncharacterized protein</fullName>
    </submittedName>
</protein>
<sequence length="104" mass="11824">MAPTLWTKEQKSALLMLAIKLEGVKKSELTTEEQAKECYICHEAPVSNPKKSKSKQIVRLRMVVEDIQTDEVFDEDELAAISDRQQEEDLLHHDKAAAASTVEW</sequence>
<reference evidence="1" key="1">
    <citation type="submission" date="2023-07" db="EMBL/GenBank/DDBJ databases">
        <title>Black Yeasts Isolated from many extreme environments.</title>
        <authorList>
            <person name="Coleine C."/>
            <person name="Stajich J.E."/>
            <person name="Selbmann L."/>
        </authorList>
    </citation>
    <scope>NUCLEOTIDE SEQUENCE</scope>
    <source>
        <strain evidence="1">CCFEE 5714</strain>
    </source>
</reference>
<evidence type="ECO:0000313" key="1">
    <source>
        <dbReference type="EMBL" id="KAK3723993.1"/>
    </source>
</evidence>
<keyword evidence="2" id="KW-1185">Reference proteome</keyword>
<name>A0ACC3NXL6_9PEZI</name>
<dbReference type="EMBL" id="JAUTXU010000007">
    <property type="protein sequence ID" value="KAK3723993.1"/>
    <property type="molecule type" value="Genomic_DNA"/>
</dbReference>
<organism evidence="1 2">
    <name type="scientific">Vermiconidia calcicola</name>
    <dbReference type="NCBI Taxonomy" id="1690605"/>
    <lineage>
        <taxon>Eukaryota</taxon>
        <taxon>Fungi</taxon>
        <taxon>Dikarya</taxon>
        <taxon>Ascomycota</taxon>
        <taxon>Pezizomycotina</taxon>
        <taxon>Dothideomycetes</taxon>
        <taxon>Dothideomycetidae</taxon>
        <taxon>Mycosphaerellales</taxon>
        <taxon>Extremaceae</taxon>
        <taxon>Vermiconidia</taxon>
    </lineage>
</organism>
<comment type="caution">
    <text evidence="1">The sequence shown here is derived from an EMBL/GenBank/DDBJ whole genome shotgun (WGS) entry which is preliminary data.</text>
</comment>
<evidence type="ECO:0000313" key="2">
    <source>
        <dbReference type="Proteomes" id="UP001281147"/>
    </source>
</evidence>
<proteinExistence type="predicted"/>